<protein>
    <submittedName>
        <fullName evidence="3">Uncharacterized protein</fullName>
    </submittedName>
</protein>
<dbReference type="EMBL" id="CAIIXF020000002">
    <property type="protein sequence ID" value="CAH1778305.1"/>
    <property type="molecule type" value="Genomic_DNA"/>
</dbReference>
<feature type="chain" id="PRO_5043770085" evidence="2">
    <location>
        <begin position="26"/>
        <end position="328"/>
    </location>
</feature>
<evidence type="ECO:0000313" key="3">
    <source>
        <dbReference type="EMBL" id="CAH1778305.1"/>
    </source>
</evidence>
<keyword evidence="2" id="KW-0732">Signal</keyword>
<dbReference type="Proteomes" id="UP000749559">
    <property type="component" value="Unassembled WGS sequence"/>
</dbReference>
<feature type="signal peptide" evidence="2">
    <location>
        <begin position="1"/>
        <end position="25"/>
    </location>
</feature>
<feature type="non-terminal residue" evidence="3">
    <location>
        <position position="328"/>
    </location>
</feature>
<evidence type="ECO:0000256" key="2">
    <source>
        <dbReference type="SAM" id="SignalP"/>
    </source>
</evidence>
<sequence length="328" mass="36819">MVFHILDLLILRLVVVALVYRNVVGQSVAICDGIQDSIDLTNTYKTKAMPDLMKNLNDIYKVILGESKTDDTLTSAEKKSLRAILKSLKPMPKQVKLIQKGISAMSSGSPRVKSKYRELDENNYISILGDNLMKQADDYLSSFDSLTWEQKRSQINTLSSLGKRWGKDIASALKKLDDGSEKTTLTSLKKIFKPFSKQLLKVSKVLSKIESMFKSLLKKASDFKDGYECDDAASDTTTVQQTTPRTYRRQTTPRPATPRPTTPRPTTLRRTTPRTTTARRTTPRRTTQRPTATTEQGQLECPTNFDPVCSETTSGVRCKCDCPFCVLN</sequence>
<proteinExistence type="predicted"/>
<evidence type="ECO:0000256" key="1">
    <source>
        <dbReference type="SAM" id="MobiDB-lite"/>
    </source>
</evidence>
<organism evidence="3 4">
    <name type="scientific">Owenia fusiformis</name>
    <name type="common">Polychaete worm</name>
    <dbReference type="NCBI Taxonomy" id="6347"/>
    <lineage>
        <taxon>Eukaryota</taxon>
        <taxon>Metazoa</taxon>
        <taxon>Spiralia</taxon>
        <taxon>Lophotrochozoa</taxon>
        <taxon>Annelida</taxon>
        <taxon>Polychaeta</taxon>
        <taxon>Sedentaria</taxon>
        <taxon>Canalipalpata</taxon>
        <taxon>Sabellida</taxon>
        <taxon>Oweniida</taxon>
        <taxon>Oweniidae</taxon>
        <taxon>Owenia</taxon>
    </lineage>
</organism>
<feature type="compositionally biased region" description="Low complexity" evidence="1">
    <location>
        <begin position="236"/>
        <end position="254"/>
    </location>
</feature>
<comment type="caution">
    <text evidence="3">The sequence shown here is derived from an EMBL/GenBank/DDBJ whole genome shotgun (WGS) entry which is preliminary data.</text>
</comment>
<evidence type="ECO:0000313" key="4">
    <source>
        <dbReference type="Proteomes" id="UP000749559"/>
    </source>
</evidence>
<dbReference type="AlphaFoldDB" id="A0A8J1TJ44"/>
<feature type="region of interest" description="Disordered" evidence="1">
    <location>
        <begin position="234"/>
        <end position="300"/>
    </location>
</feature>
<reference evidence="3" key="1">
    <citation type="submission" date="2022-03" db="EMBL/GenBank/DDBJ databases">
        <authorList>
            <person name="Martin C."/>
        </authorList>
    </citation>
    <scope>NUCLEOTIDE SEQUENCE</scope>
</reference>
<name>A0A8J1TJ44_OWEFU</name>
<accession>A0A8J1TJ44</accession>
<feature type="compositionally biased region" description="Low complexity" evidence="1">
    <location>
        <begin position="264"/>
        <end position="280"/>
    </location>
</feature>
<gene>
    <name evidence="3" type="ORF">OFUS_LOCUS5239</name>
</gene>
<keyword evidence="4" id="KW-1185">Reference proteome</keyword>